<keyword evidence="6" id="KW-0378">Hydrolase</keyword>
<evidence type="ECO:0000256" key="2">
    <source>
        <dbReference type="ARBA" id="ARBA00001946"/>
    </source>
</evidence>
<accession>A0A1D1ZM37</accession>
<dbReference type="GO" id="GO:0046872">
    <property type="term" value="F:metal ion binding"/>
    <property type="evidence" value="ECO:0007669"/>
    <property type="project" value="UniProtKB-KW"/>
</dbReference>
<proteinExistence type="inferred from homology"/>
<dbReference type="Gene3D" id="3.60.40.10">
    <property type="entry name" value="PPM-type phosphatase domain"/>
    <property type="match status" value="1"/>
</dbReference>
<comment type="cofactor">
    <cofactor evidence="2">
        <name>Mg(2+)</name>
        <dbReference type="ChEBI" id="CHEBI:18420"/>
    </cofactor>
</comment>
<dbReference type="PANTHER" id="PTHR47992">
    <property type="entry name" value="PROTEIN PHOSPHATASE"/>
    <property type="match status" value="1"/>
</dbReference>
<feature type="non-terminal residue" evidence="14">
    <location>
        <position position="157"/>
    </location>
</feature>
<protein>
    <recommendedName>
        <fullName evidence="4">protein-serine/threonine phosphatase</fullName>
        <ecNumber evidence="4">3.1.3.16</ecNumber>
    </recommendedName>
</protein>
<evidence type="ECO:0000256" key="7">
    <source>
        <dbReference type="ARBA" id="ARBA00022842"/>
    </source>
</evidence>
<gene>
    <name evidence="14" type="primary">Os05g0572700_1</name>
    <name evidence="14" type="ORF">g.731</name>
</gene>
<keyword evidence="5" id="KW-0479">Metal-binding</keyword>
<dbReference type="InterPro" id="IPR015655">
    <property type="entry name" value="PP2C"/>
</dbReference>
<dbReference type="AlphaFoldDB" id="A0A1D1ZM37"/>
<evidence type="ECO:0000313" key="14">
    <source>
        <dbReference type="EMBL" id="JAT67901.1"/>
    </source>
</evidence>
<keyword evidence="7" id="KW-0460">Magnesium</keyword>
<evidence type="ECO:0000256" key="11">
    <source>
        <dbReference type="ARBA" id="ARBA00048336"/>
    </source>
</evidence>
<reference evidence="14" key="1">
    <citation type="submission" date="2015-07" db="EMBL/GenBank/DDBJ databases">
        <title>Transcriptome Assembly of Anthurium amnicola.</title>
        <authorList>
            <person name="Suzuki J."/>
        </authorList>
    </citation>
    <scope>NUCLEOTIDE SEQUENCE</scope>
</reference>
<feature type="domain" description="PPM-type phosphatase" evidence="13">
    <location>
        <begin position="98"/>
        <end position="157"/>
    </location>
</feature>
<keyword evidence="9" id="KW-0464">Manganese</keyword>
<dbReference type="EC" id="3.1.3.16" evidence="4"/>
<dbReference type="PROSITE" id="PS01032">
    <property type="entry name" value="PPM_1"/>
    <property type="match status" value="1"/>
</dbReference>
<evidence type="ECO:0000256" key="12">
    <source>
        <dbReference type="SAM" id="MobiDB-lite"/>
    </source>
</evidence>
<dbReference type="Pfam" id="PF00481">
    <property type="entry name" value="PP2C"/>
    <property type="match status" value="1"/>
</dbReference>
<dbReference type="GO" id="GO:0004722">
    <property type="term" value="F:protein serine/threonine phosphatase activity"/>
    <property type="evidence" value="ECO:0007669"/>
    <property type="project" value="UniProtKB-EC"/>
</dbReference>
<name>A0A1D1ZM37_9ARAE</name>
<evidence type="ECO:0000256" key="1">
    <source>
        <dbReference type="ARBA" id="ARBA00001936"/>
    </source>
</evidence>
<evidence type="ECO:0000256" key="4">
    <source>
        <dbReference type="ARBA" id="ARBA00013081"/>
    </source>
</evidence>
<keyword evidence="8" id="KW-0904">Protein phosphatase</keyword>
<evidence type="ECO:0000256" key="9">
    <source>
        <dbReference type="ARBA" id="ARBA00023211"/>
    </source>
</evidence>
<evidence type="ECO:0000256" key="5">
    <source>
        <dbReference type="ARBA" id="ARBA00022723"/>
    </source>
</evidence>
<organism evidence="14">
    <name type="scientific">Anthurium amnicola</name>
    <dbReference type="NCBI Taxonomy" id="1678845"/>
    <lineage>
        <taxon>Eukaryota</taxon>
        <taxon>Viridiplantae</taxon>
        <taxon>Streptophyta</taxon>
        <taxon>Embryophyta</taxon>
        <taxon>Tracheophyta</taxon>
        <taxon>Spermatophyta</taxon>
        <taxon>Magnoliopsida</taxon>
        <taxon>Liliopsida</taxon>
        <taxon>Araceae</taxon>
        <taxon>Pothoideae</taxon>
        <taxon>Potheae</taxon>
        <taxon>Anthurium</taxon>
    </lineage>
</organism>
<dbReference type="EMBL" id="GDJX01000035">
    <property type="protein sequence ID" value="JAT67901.1"/>
    <property type="molecule type" value="Transcribed_RNA"/>
</dbReference>
<dbReference type="InterPro" id="IPR000222">
    <property type="entry name" value="PP2C_BS"/>
</dbReference>
<evidence type="ECO:0000256" key="10">
    <source>
        <dbReference type="ARBA" id="ARBA00047761"/>
    </source>
</evidence>
<comment type="catalytic activity">
    <reaction evidence="11">
        <text>O-phospho-L-threonyl-[protein] + H2O = L-threonyl-[protein] + phosphate</text>
        <dbReference type="Rhea" id="RHEA:47004"/>
        <dbReference type="Rhea" id="RHEA-COMP:11060"/>
        <dbReference type="Rhea" id="RHEA-COMP:11605"/>
        <dbReference type="ChEBI" id="CHEBI:15377"/>
        <dbReference type="ChEBI" id="CHEBI:30013"/>
        <dbReference type="ChEBI" id="CHEBI:43474"/>
        <dbReference type="ChEBI" id="CHEBI:61977"/>
        <dbReference type="EC" id="3.1.3.16"/>
    </reaction>
</comment>
<comment type="cofactor">
    <cofactor evidence="1">
        <name>Mn(2+)</name>
        <dbReference type="ChEBI" id="CHEBI:29035"/>
    </cofactor>
</comment>
<feature type="region of interest" description="Disordered" evidence="12">
    <location>
        <begin position="1"/>
        <end position="105"/>
    </location>
</feature>
<evidence type="ECO:0000256" key="3">
    <source>
        <dbReference type="ARBA" id="ARBA00006702"/>
    </source>
</evidence>
<dbReference type="InterPro" id="IPR036457">
    <property type="entry name" value="PPM-type-like_dom_sf"/>
</dbReference>
<evidence type="ECO:0000259" key="13">
    <source>
        <dbReference type="PROSITE" id="PS51746"/>
    </source>
</evidence>
<evidence type="ECO:0000256" key="6">
    <source>
        <dbReference type="ARBA" id="ARBA00022801"/>
    </source>
</evidence>
<dbReference type="SUPFAM" id="SSF81606">
    <property type="entry name" value="PP2C-like"/>
    <property type="match status" value="1"/>
</dbReference>
<dbReference type="PROSITE" id="PS51746">
    <property type="entry name" value="PPM_2"/>
    <property type="match status" value="1"/>
</dbReference>
<sequence>MEVDFCAKRSNSARRRRMEQRRQRAAEVAGGGCALFERAKDGGGEDLSESATDAGSFLDSCSCSSSSSPSSSSSRSPRSDSDGAAVAGAGLGGSPTVSHGAVSVIGRRREMEDAVTVAPGFAAPGGAPYDFFGVYDGHGGAEVAEACKERMHVVLAG</sequence>
<comment type="similarity">
    <text evidence="3">Belongs to the PP2C family.</text>
</comment>
<evidence type="ECO:0000256" key="8">
    <source>
        <dbReference type="ARBA" id="ARBA00022912"/>
    </source>
</evidence>
<feature type="compositionally biased region" description="Low complexity" evidence="12">
    <location>
        <begin position="59"/>
        <end position="76"/>
    </location>
</feature>
<comment type="catalytic activity">
    <reaction evidence="10">
        <text>O-phospho-L-seryl-[protein] + H2O = L-seryl-[protein] + phosphate</text>
        <dbReference type="Rhea" id="RHEA:20629"/>
        <dbReference type="Rhea" id="RHEA-COMP:9863"/>
        <dbReference type="Rhea" id="RHEA-COMP:11604"/>
        <dbReference type="ChEBI" id="CHEBI:15377"/>
        <dbReference type="ChEBI" id="CHEBI:29999"/>
        <dbReference type="ChEBI" id="CHEBI:43474"/>
        <dbReference type="ChEBI" id="CHEBI:83421"/>
        <dbReference type="EC" id="3.1.3.16"/>
    </reaction>
</comment>
<dbReference type="InterPro" id="IPR001932">
    <property type="entry name" value="PPM-type_phosphatase-like_dom"/>
</dbReference>